<feature type="coiled-coil region" evidence="1">
    <location>
        <begin position="40"/>
        <end position="67"/>
    </location>
</feature>
<sequence length="68" mass="8288">MEYQKIIMEENEKYPDEDFVKFMSTEDRKNRIEYFGTSRCEDVNKQVEQIENELAKFDKAIEKKESKN</sequence>
<dbReference type="STRING" id="331648.BST97_12135"/>
<dbReference type="EMBL" id="CP019344">
    <property type="protein sequence ID" value="ARN78679.1"/>
    <property type="molecule type" value="Genomic_DNA"/>
</dbReference>
<protein>
    <submittedName>
        <fullName evidence="2">Uncharacterized protein</fullName>
    </submittedName>
</protein>
<accession>A0A1W6MMF6</accession>
<organism evidence="2 3">
    <name type="scientific">Nonlabens spongiae</name>
    <dbReference type="NCBI Taxonomy" id="331648"/>
    <lineage>
        <taxon>Bacteria</taxon>
        <taxon>Pseudomonadati</taxon>
        <taxon>Bacteroidota</taxon>
        <taxon>Flavobacteriia</taxon>
        <taxon>Flavobacteriales</taxon>
        <taxon>Flavobacteriaceae</taxon>
        <taxon>Nonlabens</taxon>
    </lineage>
</organism>
<name>A0A1W6MMF6_9FLAO</name>
<keyword evidence="3" id="KW-1185">Reference proteome</keyword>
<dbReference type="Proteomes" id="UP000193431">
    <property type="component" value="Chromosome"/>
</dbReference>
<dbReference type="RefSeq" id="WP_085767484.1">
    <property type="nucleotide sequence ID" value="NZ_CP019344.1"/>
</dbReference>
<reference evidence="2 3" key="1">
    <citation type="submission" date="2016-11" db="EMBL/GenBank/DDBJ databases">
        <title>Trade-off between light-utilization and light-protection in marine flavobacteria.</title>
        <authorList>
            <person name="Kumagai Y."/>
        </authorList>
    </citation>
    <scope>NUCLEOTIDE SEQUENCE [LARGE SCALE GENOMIC DNA]</scope>
    <source>
        <strain evidence="2 3">JCM 13191</strain>
    </source>
</reference>
<dbReference type="AlphaFoldDB" id="A0A1W6MMF6"/>
<evidence type="ECO:0000313" key="2">
    <source>
        <dbReference type="EMBL" id="ARN78679.1"/>
    </source>
</evidence>
<evidence type="ECO:0000313" key="3">
    <source>
        <dbReference type="Proteomes" id="UP000193431"/>
    </source>
</evidence>
<gene>
    <name evidence="2" type="ORF">BST97_12135</name>
</gene>
<proteinExistence type="predicted"/>
<keyword evidence="1" id="KW-0175">Coiled coil</keyword>
<evidence type="ECO:0000256" key="1">
    <source>
        <dbReference type="SAM" id="Coils"/>
    </source>
</evidence>